<reference evidence="1" key="1">
    <citation type="submission" date="2019-03" db="UniProtKB">
        <authorList>
            <consortium name="Ensembl"/>
        </authorList>
    </citation>
    <scope>IDENTIFICATION</scope>
</reference>
<evidence type="ECO:0000313" key="1">
    <source>
        <dbReference type="Ensembl" id="ENSUMAP00000013358"/>
    </source>
</evidence>
<dbReference type="GeneTree" id="ENSGT01100000266974"/>
<proteinExistence type="predicted"/>
<accession>A0A452TYG8</accession>
<dbReference type="Ensembl" id="ENSUMAT00000015854.1">
    <property type="protein sequence ID" value="ENSUMAP00000013358.1"/>
    <property type="gene ID" value="ENSUMAG00000009878.1"/>
</dbReference>
<protein>
    <submittedName>
        <fullName evidence="1">Uncharacterized protein</fullName>
    </submittedName>
</protein>
<dbReference type="AlphaFoldDB" id="A0A452TYG8"/>
<sequence>MHLQAAGDRAAWQRPSALRGELALGQVGAQSSFCPLVLPLRNSYAPCTPVYLRAPVVEHGTSVVIVSLESPPSTARCCPGPV</sequence>
<dbReference type="OMA" id="PSTARCC"/>
<name>A0A452TYG8_URSMA</name>
<organism evidence="1">
    <name type="scientific">Ursus maritimus</name>
    <name type="common">Polar bear</name>
    <name type="synonym">Thalarctos maritimus</name>
    <dbReference type="NCBI Taxonomy" id="29073"/>
    <lineage>
        <taxon>Eukaryota</taxon>
        <taxon>Metazoa</taxon>
        <taxon>Chordata</taxon>
        <taxon>Craniata</taxon>
        <taxon>Vertebrata</taxon>
        <taxon>Euteleostomi</taxon>
        <taxon>Mammalia</taxon>
        <taxon>Eutheria</taxon>
        <taxon>Laurasiatheria</taxon>
        <taxon>Carnivora</taxon>
        <taxon>Caniformia</taxon>
        <taxon>Ursidae</taxon>
        <taxon>Ursus</taxon>
    </lineage>
</organism>